<dbReference type="PATRIC" id="fig|1235802.3.peg.2593"/>
<keyword evidence="2" id="KW-1185">Reference proteome</keyword>
<accession>N2AKT9</accession>
<dbReference type="Proteomes" id="UP000012589">
    <property type="component" value="Unassembled WGS sequence"/>
</dbReference>
<protein>
    <submittedName>
        <fullName evidence="1">Uncharacterized protein</fullName>
    </submittedName>
</protein>
<evidence type="ECO:0000313" key="1">
    <source>
        <dbReference type="EMBL" id="EMZ27118.1"/>
    </source>
</evidence>
<gene>
    <name evidence="1" type="ORF">C823_02452</name>
</gene>
<dbReference type="HOGENOM" id="CLU_2584511_0_0_9"/>
<reference evidence="1 2" key="1">
    <citation type="journal article" date="2014" name="Genome Announc.">
        <title>Draft genome sequences of the altered schaedler flora, a defined bacterial community from gnotobiotic mice.</title>
        <authorList>
            <person name="Wannemuehler M.J."/>
            <person name="Overstreet A.M."/>
            <person name="Ward D.V."/>
            <person name="Phillips G.J."/>
        </authorList>
    </citation>
    <scope>NUCLEOTIDE SEQUENCE [LARGE SCALE GENOMIC DNA]</scope>
    <source>
        <strain evidence="1 2">ASF492</strain>
    </source>
</reference>
<dbReference type="EMBL" id="AQFT01000073">
    <property type="protein sequence ID" value="EMZ27118.1"/>
    <property type="molecule type" value="Genomic_DNA"/>
</dbReference>
<dbReference type="OrthoDB" id="1849428at2"/>
<dbReference type="AlphaFoldDB" id="N2AKT9"/>
<evidence type="ECO:0000313" key="2">
    <source>
        <dbReference type="Proteomes" id="UP000012589"/>
    </source>
</evidence>
<organism evidence="1 2">
    <name type="scientific">Eubacterium plexicaudatum ASF492</name>
    <dbReference type="NCBI Taxonomy" id="1235802"/>
    <lineage>
        <taxon>Bacteria</taxon>
        <taxon>Bacillati</taxon>
        <taxon>Bacillota</taxon>
        <taxon>Clostridia</taxon>
        <taxon>Eubacteriales</taxon>
        <taxon>Eubacteriaceae</taxon>
        <taxon>Eubacterium</taxon>
    </lineage>
</organism>
<name>N2AKT9_9FIRM</name>
<comment type="caution">
    <text evidence="1">The sequence shown here is derived from an EMBL/GenBank/DDBJ whole genome shotgun (WGS) entry which is preliminary data.</text>
</comment>
<sequence>MTHQVAEKSKIKNRKAREAIETKDKEFMWNTLQEYLHDYKEFINTTNIMRICSVGMNFYNQVTVTEIERQLKMMIGVIYD</sequence>
<proteinExistence type="predicted"/>